<dbReference type="PROSITE" id="PS51192">
    <property type="entry name" value="HELICASE_ATP_BIND_1"/>
    <property type="match status" value="1"/>
</dbReference>
<dbReference type="CDD" id="cd17917">
    <property type="entry name" value="DEXHc_RHA-like"/>
    <property type="match status" value="1"/>
</dbReference>
<dbReference type="InterPro" id="IPR014001">
    <property type="entry name" value="Helicase_ATP-bd"/>
</dbReference>
<dbReference type="PANTHER" id="PTHR18934">
    <property type="entry name" value="ATP-DEPENDENT RNA HELICASE"/>
    <property type="match status" value="1"/>
</dbReference>
<dbReference type="Pfam" id="PF00270">
    <property type="entry name" value="DEAD"/>
    <property type="match status" value="1"/>
</dbReference>
<evidence type="ECO:0000256" key="2">
    <source>
        <dbReference type="ARBA" id="ARBA00012552"/>
    </source>
</evidence>
<dbReference type="FunFam" id="3.40.50.300:FF:000145">
    <property type="entry name" value="probable ATP-dependent RNA helicase DHX40"/>
    <property type="match status" value="1"/>
</dbReference>
<evidence type="ECO:0000313" key="12">
    <source>
        <dbReference type="EMBL" id="CAL4774435.1"/>
    </source>
</evidence>
<dbReference type="GO" id="GO:0016787">
    <property type="term" value="F:hydrolase activity"/>
    <property type="evidence" value="ECO:0007669"/>
    <property type="project" value="UniProtKB-KW"/>
</dbReference>
<feature type="compositionally biased region" description="Basic residues" evidence="8">
    <location>
        <begin position="11"/>
        <end position="27"/>
    </location>
</feature>
<keyword evidence="5" id="KW-0347">Helicase</keyword>
<dbReference type="Proteomes" id="UP001152797">
    <property type="component" value="Unassembled WGS sequence"/>
</dbReference>
<dbReference type="EC" id="3.6.4.13" evidence="2"/>
<feature type="region of interest" description="Disordered" evidence="8">
    <location>
        <begin position="600"/>
        <end position="620"/>
    </location>
</feature>
<dbReference type="Gene3D" id="3.40.50.300">
    <property type="entry name" value="P-loop containing nucleotide triphosphate hydrolases"/>
    <property type="match status" value="2"/>
</dbReference>
<accession>A0A9P1FSU9</accession>
<keyword evidence="4" id="KW-0378">Hydrolase</keyword>
<feature type="region of interest" description="Disordered" evidence="8">
    <location>
        <begin position="1"/>
        <end position="47"/>
    </location>
</feature>
<reference evidence="11" key="1">
    <citation type="submission" date="2022-10" db="EMBL/GenBank/DDBJ databases">
        <authorList>
            <person name="Chen Y."/>
            <person name="Dougan E. K."/>
            <person name="Chan C."/>
            <person name="Rhodes N."/>
            <person name="Thang M."/>
        </authorList>
    </citation>
    <scope>NUCLEOTIDE SEQUENCE</scope>
</reference>
<feature type="compositionally biased region" description="Basic and acidic residues" evidence="8">
    <location>
        <begin position="600"/>
        <end position="619"/>
    </location>
</feature>
<dbReference type="GO" id="GO:0003724">
    <property type="term" value="F:RNA helicase activity"/>
    <property type="evidence" value="ECO:0007669"/>
    <property type="project" value="UniProtKB-EC"/>
</dbReference>
<dbReference type="GO" id="GO:0003723">
    <property type="term" value="F:RNA binding"/>
    <property type="evidence" value="ECO:0007669"/>
    <property type="project" value="TreeGrafter"/>
</dbReference>
<dbReference type="CDD" id="cd18791">
    <property type="entry name" value="SF2_C_RHA"/>
    <property type="match status" value="1"/>
</dbReference>
<dbReference type="GO" id="GO:0005524">
    <property type="term" value="F:ATP binding"/>
    <property type="evidence" value="ECO:0007669"/>
    <property type="project" value="UniProtKB-KW"/>
</dbReference>
<dbReference type="FunFam" id="3.40.50.300:FF:000578">
    <property type="entry name" value="probable ATP-dependent RNA helicase DHX35"/>
    <property type="match status" value="1"/>
</dbReference>
<dbReference type="PROSITE" id="PS51194">
    <property type="entry name" value="HELICASE_CTER"/>
    <property type="match status" value="1"/>
</dbReference>
<evidence type="ECO:0000256" key="1">
    <source>
        <dbReference type="ARBA" id="ARBA00008792"/>
    </source>
</evidence>
<evidence type="ECO:0000256" key="3">
    <source>
        <dbReference type="ARBA" id="ARBA00022741"/>
    </source>
</evidence>
<evidence type="ECO:0000256" key="6">
    <source>
        <dbReference type="ARBA" id="ARBA00022840"/>
    </source>
</evidence>
<evidence type="ECO:0000256" key="8">
    <source>
        <dbReference type="SAM" id="MobiDB-lite"/>
    </source>
</evidence>
<evidence type="ECO:0000259" key="10">
    <source>
        <dbReference type="PROSITE" id="PS51194"/>
    </source>
</evidence>
<dbReference type="EMBL" id="CAMXCT030001136">
    <property type="protein sequence ID" value="CAL4774435.1"/>
    <property type="molecule type" value="Genomic_DNA"/>
</dbReference>
<comment type="similarity">
    <text evidence="1">Belongs to the DEAD box helicase family. DEAH subfamily.</text>
</comment>
<organism evidence="11">
    <name type="scientific">Cladocopium goreaui</name>
    <dbReference type="NCBI Taxonomy" id="2562237"/>
    <lineage>
        <taxon>Eukaryota</taxon>
        <taxon>Sar</taxon>
        <taxon>Alveolata</taxon>
        <taxon>Dinophyceae</taxon>
        <taxon>Suessiales</taxon>
        <taxon>Symbiodiniaceae</taxon>
        <taxon>Cladocopium</taxon>
    </lineage>
</organism>
<dbReference type="EMBL" id="CAMXCT010001136">
    <property type="protein sequence ID" value="CAI3987123.1"/>
    <property type="molecule type" value="Genomic_DNA"/>
</dbReference>
<dbReference type="Pfam" id="PF04408">
    <property type="entry name" value="WHD_HA2"/>
    <property type="match status" value="1"/>
</dbReference>
<proteinExistence type="inferred from homology"/>
<dbReference type="InterPro" id="IPR007502">
    <property type="entry name" value="Helicase-assoc_dom"/>
</dbReference>
<dbReference type="AlphaFoldDB" id="A0A9P1FSU9"/>
<comment type="catalytic activity">
    <reaction evidence="7">
        <text>ATP + H2O = ADP + phosphate + H(+)</text>
        <dbReference type="Rhea" id="RHEA:13065"/>
        <dbReference type="ChEBI" id="CHEBI:15377"/>
        <dbReference type="ChEBI" id="CHEBI:15378"/>
        <dbReference type="ChEBI" id="CHEBI:30616"/>
        <dbReference type="ChEBI" id="CHEBI:43474"/>
        <dbReference type="ChEBI" id="CHEBI:456216"/>
        <dbReference type="EC" id="3.6.4.13"/>
    </reaction>
</comment>
<sequence length="1224" mass="138432">MAKDDKQNGNSKRKRSRSRSKSSKSSRGKSSDKEAEEKVASTRGAPRVTAPEDLPVLAYRENIIDLLVENRIIVVVGETGSGKTTQIPQYLLDSERFQCLFENKRGLRIAITQPRRVAAVAMARRVSDERGTRLGDVVGYCIRFEDKSGASTRLRYMTDGCLLRECLGDPNLANYDVVILDEAHERSLHTDVLFALMKRAVVNRAGQLRMLVTSATLDTGAFSAYFDCPVLEVPGRSFAVDLHYHPVSKTQRVEAAVNVALNLHVREGPGHILVFLTGMEECEQAVQFANGKLQSMVDSGKEVSDCLIVPLYGMMQSDDQRNVFEEVPEGCRKLVFSTNIAETSLTVAGVGFVVDCGYCKQKFFNPKTGMESLQITEVSQVQAKQRAGRAGRTQHGKCFRLYSEESFNRSLLKVTVPEILRSNLASVSLQMKAMGIEDVVNFDFMEPPDRVRLVKSLRLLFLIGALDVDGKLTALGERISQLPLEPQYGRVLLEAAELGCVSEALTLVSMLSSEGVWFRPSRQNSDQWEEARATQERFVHPLGDHLTLIRVYNMWEEDGGSPDWCKENFLHFRALRQARDIRSQLYEQLEKVSEVSVRKAIQKREKDDRDRRRDRDCNRGNDLGAEEAQIHLGLGNSNGAWKAFAFNAQCKMIETGREWQTGSGFFMQTARACGAAGGWLIVGENVLVKCESSSAMDGSSAEWVLYTDLVGSTVANCMMRTVSAVDHKWLQPLLPKLQEVNMKRLVGLSKPSQQTAEAEVKKAWEDFRRRNQSLAFLPTAYRLPPDAVEVAKEREDKAQCGLCPGTIPSTEEQTANEALKDQRFAAYKAPNKAPNKSNRRTDISEMRSMRSCRLAHLRGFNVPRRGRWFPIQSRGEAVAARPSSFRESQEHVSLSDRQEAFLLQRIPRDWDKEMIHEALKRGGRDLGSDWSDKILLMRSRLGTSMGRALIAHPTDMPGIIQEFPFGTTYRPMDGSDVEAFVEQCERFVNLSEDLRRLAAPENFLKIMTITEVPSNYGRKDIAHIIKKRCNVVVEPRDVVFRFKRWGRQGDTCYVRCPSSEAVDRCVQEIQELAVPKRAAHGSLFGAAFLWSSRATLFVSDPDLDFLLHGSNSWVFTTGWQEDMTEEEFLQVMNQLDFYPVKAHRHHTTADGSSSFFMKFEQMDGAIGAKRAMKRLKRLKWRWRIKQTVPFFAYARRIDVHRACEDRHEDELSDADSDIDEPIHY</sequence>
<dbReference type="InterPro" id="IPR048333">
    <property type="entry name" value="HA2_WH"/>
</dbReference>
<keyword evidence="6" id="KW-0067">ATP-binding</keyword>
<dbReference type="PANTHER" id="PTHR18934:SF234">
    <property type="entry name" value="PRE-MRNA-SPLICING FACTOR ATP-DEPENDENT RNA HELICASE DEAH4-RELATED"/>
    <property type="match status" value="1"/>
</dbReference>
<dbReference type="InterPro" id="IPR011545">
    <property type="entry name" value="DEAD/DEAH_box_helicase_dom"/>
</dbReference>
<dbReference type="SMART" id="SM00847">
    <property type="entry name" value="HA2"/>
    <property type="match status" value="1"/>
</dbReference>
<dbReference type="Pfam" id="PF21010">
    <property type="entry name" value="HA2_C"/>
    <property type="match status" value="1"/>
</dbReference>
<evidence type="ECO:0000259" key="9">
    <source>
        <dbReference type="PROSITE" id="PS51192"/>
    </source>
</evidence>
<evidence type="ECO:0000256" key="4">
    <source>
        <dbReference type="ARBA" id="ARBA00022801"/>
    </source>
</evidence>
<dbReference type="SUPFAM" id="SSF52540">
    <property type="entry name" value="P-loop containing nucleoside triphosphate hydrolases"/>
    <property type="match status" value="1"/>
</dbReference>
<keyword evidence="13" id="KW-1185">Reference proteome</keyword>
<dbReference type="SMART" id="SM00487">
    <property type="entry name" value="DEXDc"/>
    <property type="match status" value="1"/>
</dbReference>
<dbReference type="Gene3D" id="1.20.120.1080">
    <property type="match status" value="1"/>
</dbReference>
<dbReference type="OrthoDB" id="10253254at2759"/>
<comment type="caution">
    <text evidence="11">The sequence shown here is derived from an EMBL/GenBank/DDBJ whole genome shotgun (WGS) entry which is preliminary data.</text>
</comment>
<evidence type="ECO:0000256" key="7">
    <source>
        <dbReference type="ARBA" id="ARBA00047984"/>
    </source>
</evidence>
<reference evidence="12 13" key="2">
    <citation type="submission" date="2024-05" db="EMBL/GenBank/DDBJ databases">
        <authorList>
            <person name="Chen Y."/>
            <person name="Shah S."/>
            <person name="Dougan E. K."/>
            <person name="Thang M."/>
            <person name="Chan C."/>
        </authorList>
    </citation>
    <scope>NUCLEOTIDE SEQUENCE [LARGE SCALE GENOMIC DNA]</scope>
</reference>
<evidence type="ECO:0000313" key="11">
    <source>
        <dbReference type="EMBL" id="CAI3987123.1"/>
    </source>
</evidence>
<evidence type="ECO:0000256" key="5">
    <source>
        <dbReference type="ARBA" id="ARBA00022806"/>
    </source>
</evidence>
<dbReference type="InterPro" id="IPR027417">
    <property type="entry name" value="P-loop_NTPase"/>
</dbReference>
<feature type="compositionally biased region" description="Basic and acidic residues" evidence="8">
    <location>
        <begin position="29"/>
        <end position="40"/>
    </location>
</feature>
<gene>
    <name evidence="11" type="ORF">C1SCF055_LOCUS14422</name>
</gene>
<dbReference type="InterPro" id="IPR001650">
    <property type="entry name" value="Helicase_C-like"/>
</dbReference>
<evidence type="ECO:0000313" key="13">
    <source>
        <dbReference type="Proteomes" id="UP001152797"/>
    </source>
</evidence>
<feature type="domain" description="Helicase ATP-binding" evidence="9">
    <location>
        <begin position="64"/>
        <end position="235"/>
    </location>
</feature>
<feature type="domain" description="Helicase C-terminal" evidence="10">
    <location>
        <begin position="260"/>
        <end position="435"/>
    </location>
</feature>
<keyword evidence="3" id="KW-0547">Nucleotide-binding</keyword>
<name>A0A9P1FSU9_9DINO</name>
<protein>
    <recommendedName>
        <fullName evidence="2">RNA helicase</fullName>
        <ecNumber evidence="2">3.6.4.13</ecNumber>
    </recommendedName>
</protein>
<dbReference type="Pfam" id="PF00271">
    <property type="entry name" value="Helicase_C"/>
    <property type="match status" value="1"/>
</dbReference>
<dbReference type="EMBL" id="CAMXCT020001136">
    <property type="protein sequence ID" value="CAL1140498.1"/>
    <property type="molecule type" value="Genomic_DNA"/>
</dbReference>
<dbReference type="SMART" id="SM00490">
    <property type="entry name" value="HELICc"/>
    <property type="match status" value="1"/>
</dbReference>